<proteinExistence type="predicted"/>
<gene>
    <name evidence="1" type="ORF">SMN809_LOCUS37086</name>
</gene>
<sequence length="57" mass="6945">KYEETENILEVVPLNCLLEPQFQQYLADTSQRLLQREIQALDKRLWHIDHQYDEQVC</sequence>
<organism evidence="1 2">
    <name type="scientific">Rotaria magnacalcarata</name>
    <dbReference type="NCBI Taxonomy" id="392030"/>
    <lineage>
        <taxon>Eukaryota</taxon>
        <taxon>Metazoa</taxon>
        <taxon>Spiralia</taxon>
        <taxon>Gnathifera</taxon>
        <taxon>Rotifera</taxon>
        <taxon>Eurotatoria</taxon>
        <taxon>Bdelloidea</taxon>
        <taxon>Philodinida</taxon>
        <taxon>Philodinidae</taxon>
        <taxon>Rotaria</taxon>
    </lineage>
</organism>
<dbReference type="EMBL" id="CAJOBI010093255">
    <property type="protein sequence ID" value="CAF4552395.1"/>
    <property type="molecule type" value="Genomic_DNA"/>
</dbReference>
<reference evidence="1" key="1">
    <citation type="submission" date="2021-02" db="EMBL/GenBank/DDBJ databases">
        <authorList>
            <person name="Nowell W R."/>
        </authorList>
    </citation>
    <scope>NUCLEOTIDE SEQUENCE</scope>
</reference>
<accession>A0A8S2YIH9</accession>
<dbReference type="Proteomes" id="UP000676336">
    <property type="component" value="Unassembled WGS sequence"/>
</dbReference>
<feature type="non-terminal residue" evidence="1">
    <location>
        <position position="1"/>
    </location>
</feature>
<protein>
    <submittedName>
        <fullName evidence="1">Uncharacterized protein</fullName>
    </submittedName>
</protein>
<dbReference type="AlphaFoldDB" id="A0A8S2YIH9"/>
<name>A0A8S2YIH9_9BILA</name>
<comment type="caution">
    <text evidence="1">The sequence shown here is derived from an EMBL/GenBank/DDBJ whole genome shotgun (WGS) entry which is preliminary data.</text>
</comment>
<evidence type="ECO:0000313" key="1">
    <source>
        <dbReference type="EMBL" id="CAF4552395.1"/>
    </source>
</evidence>
<evidence type="ECO:0000313" key="2">
    <source>
        <dbReference type="Proteomes" id="UP000676336"/>
    </source>
</evidence>